<protein>
    <submittedName>
        <fullName evidence="2">Kinesin-like protein</fullName>
    </submittedName>
</protein>
<name>A0AC34QBQ1_9BILA</name>
<dbReference type="WBParaSite" id="JU765_v2.g15022.t1">
    <property type="protein sequence ID" value="JU765_v2.g15022.t1"/>
    <property type="gene ID" value="JU765_v2.g15022"/>
</dbReference>
<reference evidence="2" key="1">
    <citation type="submission" date="2022-11" db="UniProtKB">
        <authorList>
            <consortium name="WormBaseParasite"/>
        </authorList>
    </citation>
    <scope>IDENTIFICATION</scope>
</reference>
<sequence length="754" mass="84917">MSQNIGPPPLEVVCRIAPLNSENDTVCVVAEEDRFVRLVPPPGMLSRGGEPLVERKYKFAQVFHQAETQNFVFKKCAADMIEGLFTGTNGLLFAYGVTGSGKTYTMTGPADDGGILPRSLDYVFKGAQYSLVDKCIFKPDGKNGYYVQAEYDAKIERDALPKLSDRVVDNFPENRVIRGVNSNLCCAVFISYIEVYNDVIYDLFEDSERKSKTIRQDSGNGSAFVEGVKEIEVQSANEALELFLRAQFNRTTASTALNSNSSRSHSVFTIRLVSTPVGGNYYPSSTSKVHVAEMAIVDLAGSERAKRTDNAGDRMVESGKINQSLSVLRQCFEKLRINRKRLEPQPVPYRDCKLTMLFRSYFEGRGRIRMIICVNPCAENYEENVYVMNFAEVAKATKINQYQQPVFELEELQNLPYSQKEIAQWTLELYQSVGKLEPHVMRLFDNKPVIELGGPNDDQSIINMREYYTKASKLRSEYLDTVRKNTEETLESLKKRLCFADMSQIYYNNLQEGFDALRNTNTKLVADRNYLRKENDVLHIKLSKYEVDLANDRRRGEEENARVRQASAVYEKQRHALKQVENLLETPLSSTAFSGGDNVSNVAQIRKRFDRNDPEVRKSSRNRNASRPAVSKVPSAASHSARIDTTSFMNQRFHRRSKSAAPSTGGRVLDHQAAKKVPTGTIFQPALPSNTRHTTQPSTKDLRKSTDYVLNKQVVDSKGNLRTDLYKGKVIPTAGGGSAVLFDDVEVLVHDTPV</sequence>
<proteinExistence type="predicted"/>
<accession>A0AC34QBQ1</accession>
<dbReference type="Proteomes" id="UP000887576">
    <property type="component" value="Unplaced"/>
</dbReference>
<evidence type="ECO:0000313" key="1">
    <source>
        <dbReference type="Proteomes" id="UP000887576"/>
    </source>
</evidence>
<evidence type="ECO:0000313" key="2">
    <source>
        <dbReference type="WBParaSite" id="JU765_v2.g15022.t1"/>
    </source>
</evidence>
<organism evidence="1 2">
    <name type="scientific">Panagrolaimus sp. JU765</name>
    <dbReference type="NCBI Taxonomy" id="591449"/>
    <lineage>
        <taxon>Eukaryota</taxon>
        <taxon>Metazoa</taxon>
        <taxon>Ecdysozoa</taxon>
        <taxon>Nematoda</taxon>
        <taxon>Chromadorea</taxon>
        <taxon>Rhabditida</taxon>
        <taxon>Tylenchina</taxon>
        <taxon>Panagrolaimomorpha</taxon>
        <taxon>Panagrolaimoidea</taxon>
        <taxon>Panagrolaimidae</taxon>
        <taxon>Panagrolaimus</taxon>
    </lineage>
</organism>